<evidence type="ECO:0000313" key="2">
    <source>
        <dbReference type="Proteomes" id="UP000251995"/>
    </source>
</evidence>
<evidence type="ECO:0000313" key="1">
    <source>
        <dbReference type="EMBL" id="AXE37706.1"/>
    </source>
</evidence>
<organism evidence="1 2">
    <name type="scientific">Acidipropionibacterium virtanenii</name>
    <dbReference type="NCBI Taxonomy" id="2057246"/>
    <lineage>
        <taxon>Bacteria</taxon>
        <taxon>Bacillati</taxon>
        <taxon>Actinomycetota</taxon>
        <taxon>Actinomycetes</taxon>
        <taxon>Propionibacteriales</taxon>
        <taxon>Propionibacteriaceae</taxon>
        <taxon>Acidipropionibacterium</taxon>
    </lineage>
</organism>
<gene>
    <name evidence="1" type="ORF">JS278_00513</name>
</gene>
<accession>A0A344UR08</accession>
<protein>
    <recommendedName>
        <fullName evidence="3">Metallothionein</fullName>
    </recommendedName>
</protein>
<dbReference type="KEGG" id="acij:JS278_00513"/>
<name>A0A344UR08_9ACTN</name>
<reference evidence="1 2" key="1">
    <citation type="submission" date="2017-12" db="EMBL/GenBank/DDBJ databases">
        <title>The whole genome sequence of the Acidipropionibacterium virtanenii sp. nov. type strain JS278.</title>
        <authorList>
            <person name="Laine P."/>
            <person name="Deptula P."/>
            <person name="Varmanen P."/>
            <person name="Auvinen P."/>
        </authorList>
    </citation>
    <scope>NUCLEOTIDE SEQUENCE [LARGE SCALE GENOMIC DNA]</scope>
    <source>
        <strain evidence="1 2">JS278</strain>
    </source>
</reference>
<dbReference type="OrthoDB" id="163862at2"/>
<keyword evidence="2" id="KW-1185">Reference proteome</keyword>
<evidence type="ECO:0008006" key="3">
    <source>
        <dbReference type="Google" id="ProtNLM"/>
    </source>
</evidence>
<dbReference type="RefSeq" id="WP_114043832.1">
    <property type="nucleotide sequence ID" value="NZ_CP025198.1"/>
</dbReference>
<dbReference type="Proteomes" id="UP000251995">
    <property type="component" value="Chromosome"/>
</dbReference>
<dbReference type="AlphaFoldDB" id="A0A344UR08"/>
<dbReference type="EMBL" id="CP025198">
    <property type="protein sequence ID" value="AXE37706.1"/>
    <property type="molecule type" value="Genomic_DNA"/>
</dbReference>
<proteinExistence type="predicted"/>
<sequence length="78" mass="8282">MAVCQVCGNDYDRPLAVTQDNRSGIYDSFECAIHDMAPRCAHCGCQILGHGVQVDSEIYCCAHCAAGATGQTSVTDRA</sequence>